<dbReference type="InterPro" id="IPR011110">
    <property type="entry name" value="Reg_prop"/>
</dbReference>
<evidence type="ECO:0000313" key="1">
    <source>
        <dbReference type="EMBL" id="GAH79795.1"/>
    </source>
</evidence>
<gene>
    <name evidence="1" type="ORF">S03H2_57242</name>
</gene>
<sequence>MSYDGSTWRSYGQSEGVAPNSWLVTVSDTGQVWAVGKGVSTMMEGYRKWERHPFSCAVPDGGDIAAIAVDTQGGLWLASVGPQSLDGSVTYLDPDSSSWTGHRHALNPAIPKQVYSVEVDPEGVVWICGDGGITFRHPGEPWQKVPVGNLIVQCFVRDSGGRFWVGTEHGIWSVASDGGDASGPLLVPSPLVGNEVTRLVVDDRGEVWIGTPRGVCSINRRGEARLLRREQALCLALSPTGQIWLGGPN</sequence>
<dbReference type="SUPFAM" id="SSF63829">
    <property type="entry name" value="Calcium-dependent phosphotriesterase"/>
    <property type="match status" value="1"/>
</dbReference>
<dbReference type="Gene3D" id="2.130.10.10">
    <property type="entry name" value="YVTN repeat-like/Quinoprotein amine dehydrogenase"/>
    <property type="match status" value="1"/>
</dbReference>
<reference evidence="1" key="1">
    <citation type="journal article" date="2014" name="Front. Microbiol.">
        <title>High frequency of phylogenetically diverse reductive dehalogenase-homologous genes in deep subseafloor sedimentary metagenomes.</title>
        <authorList>
            <person name="Kawai M."/>
            <person name="Futagami T."/>
            <person name="Toyoda A."/>
            <person name="Takaki Y."/>
            <person name="Nishi S."/>
            <person name="Hori S."/>
            <person name="Arai W."/>
            <person name="Tsubouchi T."/>
            <person name="Morono Y."/>
            <person name="Uchiyama I."/>
            <person name="Ito T."/>
            <person name="Fujiyama A."/>
            <person name="Inagaki F."/>
            <person name="Takami H."/>
        </authorList>
    </citation>
    <scope>NUCLEOTIDE SEQUENCE</scope>
    <source>
        <strain evidence="1">Expedition CK06-06</strain>
    </source>
</reference>
<protein>
    <submittedName>
        <fullName evidence="1">Uncharacterized protein</fullName>
    </submittedName>
</protein>
<dbReference type="Pfam" id="PF07494">
    <property type="entry name" value="Reg_prop"/>
    <property type="match status" value="2"/>
</dbReference>
<accession>X1JE39</accession>
<proteinExistence type="predicted"/>
<dbReference type="AlphaFoldDB" id="X1JE39"/>
<dbReference type="InterPro" id="IPR015943">
    <property type="entry name" value="WD40/YVTN_repeat-like_dom_sf"/>
</dbReference>
<comment type="caution">
    <text evidence="1">The sequence shown here is derived from an EMBL/GenBank/DDBJ whole genome shotgun (WGS) entry which is preliminary data.</text>
</comment>
<name>X1JE39_9ZZZZ</name>
<dbReference type="EMBL" id="BARU01036683">
    <property type="protein sequence ID" value="GAH79795.1"/>
    <property type="molecule type" value="Genomic_DNA"/>
</dbReference>
<organism evidence="1">
    <name type="scientific">marine sediment metagenome</name>
    <dbReference type="NCBI Taxonomy" id="412755"/>
    <lineage>
        <taxon>unclassified sequences</taxon>
        <taxon>metagenomes</taxon>
        <taxon>ecological metagenomes</taxon>
    </lineage>
</organism>
<feature type="non-terminal residue" evidence="1">
    <location>
        <position position="249"/>
    </location>
</feature>